<reference evidence="1" key="1">
    <citation type="submission" date="2022-12" db="EMBL/GenBank/DDBJ databases">
        <authorList>
            <person name="Alioto T."/>
            <person name="Alioto T."/>
            <person name="Gomez Garrido J."/>
        </authorList>
    </citation>
    <scope>NUCLEOTIDE SEQUENCE</scope>
</reference>
<sequence>MFVWLFFLKKRTQADSNLTVLALEISPDAVVVVAVHLLSFSVLAQDFCGVPRKQMPMDGRLVWLLFFVIFHHSVAHAKKNPNPASSPEFLQVRSKTILFQLPLGYFSDSNF</sequence>
<dbReference type="Proteomes" id="UP001178461">
    <property type="component" value="Chromosome 16"/>
</dbReference>
<gene>
    <name evidence="1" type="ORF">PODLI_1B013545</name>
</gene>
<evidence type="ECO:0000313" key="1">
    <source>
        <dbReference type="EMBL" id="CAI5797767.1"/>
    </source>
</evidence>
<proteinExistence type="predicted"/>
<keyword evidence="2" id="KW-1185">Reference proteome</keyword>
<name>A0AA35PUZ9_9SAUR</name>
<protein>
    <submittedName>
        <fullName evidence="1">Uncharacterized protein</fullName>
    </submittedName>
</protein>
<accession>A0AA35PUZ9</accession>
<dbReference type="AlphaFoldDB" id="A0AA35PUZ9"/>
<organism evidence="1 2">
    <name type="scientific">Podarcis lilfordi</name>
    <name type="common">Lilford's wall lizard</name>
    <dbReference type="NCBI Taxonomy" id="74358"/>
    <lineage>
        <taxon>Eukaryota</taxon>
        <taxon>Metazoa</taxon>
        <taxon>Chordata</taxon>
        <taxon>Craniata</taxon>
        <taxon>Vertebrata</taxon>
        <taxon>Euteleostomi</taxon>
        <taxon>Lepidosauria</taxon>
        <taxon>Squamata</taxon>
        <taxon>Bifurcata</taxon>
        <taxon>Unidentata</taxon>
        <taxon>Episquamata</taxon>
        <taxon>Laterata</taxon>
        <taxon>Lacertibaenia</taxon>
        <taxon>Lacertidae</taxon>
        <taxon>Podarcis</taxon>
    </lineage>
</organism>
<dbReference type="EMBL" id="OX395143">
    <property type="protein sequence ID" value="CAI5797767.1"/>
    <property type="molecule type" value="Genomic_DNA"/>
</dbReference>
<evidence type="ECO:0000313" key="2">
    <source>
        <dbReference type="Proteomes" id="UP001178461"/>
    </source>
</evidence>